<evidence type="ECO:0000313" key="3">
    <source>
        <dbReference type="Proteomes" id="UP001303222"/>
    </source>
</evidence>
<evidence type="ECO:0000313" key="2">
    <source>
        <dbReference type="EMBL" id="KAK3955246.1"/>
    </source>
</evidence>
<proteinExistence type="predicted"/>
<reference evidence="2" key="1">
    <citation type="journal article" date="2023" name="Mol. Phylogenet. Evol.">
        <title>Genome-scale phylogeny and comparative genomics of the fungal order Sordariales.</title>
        <authorList>
            <person name="Hensen N."/>
            <person name="Bonometti L."/>
            <person name="Westerberg I."/>
            <person name="Brannstrom I.O."/>
            <person name="Guillou S."/>
            <person name="Cros-Aarteil S."/>
            <person name="Calhoun S."/>
            <person name="Haridas S."/>
            <person name="Kuo A."/>
            <person name="Mondo S."/>
            <person name="Pangilinan J."/>
            <person name="Riley R."/>
            <person name="LaButti K."/>
            <person name="Andreopoulos B."/>
            <person name="Lipzen A."/>
            <person name="Chen C."/>
            <person name="Yan M."/>
            <person name="Daum C."/>
            <person name="Ng V."/>
            <person name="Clum A."/>
            <person name="Steindorff A."/>
            <person name="Ohm R.A."/>
            <person name="Martin F."/>
            <person name="Silar P."/>
            <person name="Natvig D.O."/>
            <person name="Lalanne C."/>
            <person name="Gautier V."/>
            <person name="Ament-Velasquez S.L."/>
            <person name="Kruys A."/>
            <person name="Hutchinson M.I."/>
            <person name="Powell A.J."/>
            <person name="Barry K."/>
            <person name="Miller A.N."/>
            <person name="Grigoriev I.V."/>
            <person name="Debuchy R."/>
            <person name="Gladieux P."/>
            <person name="Hiltunen Thoren M."/>
            <person name="Johannesson H."/>
        </authorList>
    </citation>
    <scope>NUCLEOTIDE SEQUENCE</scope>
    <source>
        <strain evidence="2">CBS 626.80</strain>
    </source>
</reference>
<organism evidence="2 3">
    <name type="scientific">Pseudoneurospora amorphoporcata</name>
    <dbReference type="NCBI Taxonomy" id="241081"/>
    <lineage>
        <taxon>Eukaryota</taxon>
        <taxon>Fungi</taxon>
        <taxon>Dikarya</taxon>
        <taxon>Ascomycota</taxon>
        <taxon>Pezizomycotina</taxon>
        <taxon>Sordariomycetes</taxon>
        <taxon>Sordariomycetidae</taxon>
        <taxon>Sordariales</taxon>
        <taxon>Sordariaceae</taxon>
        <taxon>Pseudoneurospora</taxon>
    </lineage>
</organism>
<dbReference type="PANTHER" id="PTHR33112:SF16">
    <property type="entry name" value="HETEROKARYON INCOMPATIBILITY DOMAIN-CONTAINING PROTEIN"/>
    <property type="match status" value="1"/>
</dbReference>
<comment type="caution">
    <text evidence="2">The sequence shown here is derived from an EMBL/GenBank/DDBJ whole genome shotgun (WGS) entry which is preliminary data.</text>
</comment>
<dbReference type="Proteomes" id="UP001303222">
    <property type="component" value="Unassembled WGS sequence"/>
</dbReference>
<dbReference type="PANTHER" id="PTHR33112">
    <property type="entry name" value="DOMAIN PROTEIN, PUTATIVE-RELATED"/>
    <property type="match status" value="1"/>
</dbReference>
<keyword evidence="3" id="KW-1185">Reference proteome</keyword>
<accession>A0AAN6P0E3</accession>
<reference evidence="2" key="2">
    <citation type="submission" date="2023-06" db="EMBL/GenBank/DDBJ databases">
        <authorList>
            <consortium name="Lawrence Berkeley National Laboratory"/>
            <person name="Mondo S.J."/>
            <person name="Hensen N."/>
            <person name="Bonometti L."/>
            <person name="Westerberg I."/>
            <person name="Brannstrom I.O."/>
            <person name="Guillou S."/>
            <person name="Cros-Aarteil S."/>
            <person name="Calhoun S."/>
            <person name="Haridas S."/>
            <person name="Kuo A."/>
            <person name="Pangilinan J."/>
            <person name="Riley R."/>
            <person name="Labutti K."/>
            <person name="Andreopoulos B."/>
            <person name="Lipzen A."/>
            <person name="Chen C."/>
            <person name="Yanf M."/>
            <person name="Daum C."/>
            <person name="Ng V."/>
            <person name="Clum A."/>
            <person name="Steindorff A."/>
            <person name="Ohm R."/>
            <person name="Martin F."/>
            <person name="Silar P."/>
            <person name="Natvig D."/>
            <person name="Lalanne C."/>
            <person name="Gautier V."/>
            <person name="Ament-Velasquez S.L."/>
            <person name="Kruys A."/>
            <person name="Hutchinson M.I."/>
            <person name="Powell A.J."/>
            <person name="Barry K."/>
            <person name="Miller A.N."/>
            <person name="Grigoriev I.V."/>
            <person name="Debuchy R."/>
            <person name="Gladieux P."/>
            <person name="Thoren M.H."/>
            <person name="Johannesson H."/>
        </authorList>
    </citation>
    <scope>NUCLEOTIDE SEQUENCE</scope>
    <source>
        <strain evidence="2">CBS 626.80</strain>
    </source>
</reference>
<sequence length="131" mass="14519">MYHSNYRKPGDYIPTRLLSLSTPSKGLGSHVYLQLASELGDFIPFSALSYCWGGDQQLKLEKSLIERLRTTDMGIEELPPIIADAVTVTLSLGIRHLWVDALCILQDSDEDKAREIGFMGKIYSAATVTLA</sequence>
<evidence type="ECO:0000259" key="1">
    <source>
        <dbReference type="Pfam" id="PF06985"/>
    </source>
</evidence>
<dbReference type="AlphaFoldDB" id="A0AAN6P0E3"/>
<feature type="domain" description="Heterokaryon incompatibility" evidence="1">
    <location>
        <begin position="45"/>
        <end position="130"/>
    </location>
</feature>
<gene>
    <name evidence="2" type="ORF">QBC32DRAFT_205980</name>
</gene>
<protein>
    <submittedName>
        <fullName evidence="2">Heterokaryon incompatibility protein-domain-containing protein</fullName>
    </submittedName>
</protein>
<name>A0AAN6P0E3_9PEZI</name>
<dbReference type="InterPro" id="IPR010730">
    <property type="entry name" value="HET"/>
</dbReference>
<dbReference type="EMBL" id="MU859079">
    <property type="protein sequence ID" value="KAK3955246.1"/>
    <property type="molecule type" value="Genomic_DNA"/>
</dbReference>
<feature type="non-terminal residue" evidence="2">
    <location>
        <position position="131"/>
    </location>
</feature>
<dbReference type="Pfam" id="PF06985">
    <property type="entry name" value="HET"/>
    <property type="match status" value="1"/>
</dbReference>